<dbReference type="InterPro" id="IPR018321">
    <property type="entry name" value="Glucosamine6P_isomerase_CS"/>
</dbReference>
<keyword evidence="1" id="KW-0413">Isomerase</keyword>
<dbReference type="PANTHER" id="PTHR42892">
    <property type="entry name" value="GLUCOSAMINE-6-PHOSPHATE DEAMINASE-LIKE PROTEIN BT_0258-RELATED"/>
    <property type="match status" value="1"/>
</dbReference>
<evidence type="ECO:0000313" key="1">
    <source>
        <dbReference type="EMBL" id="QUH29410.1"/>
    </source>
</evidence>
<dbReference type="KEGG" id="vgu:HYG85_10965"/>
<reference evidence="1 2" key="1">
    <citation type="submission" date="2020-07" db="EMBL/GenBank/DDBJ databases">
        <title>Vallitalea guaymasensis genome.</title>
        <authorList>
            <person name="Postec A."/>
        </authorList>
    </citation>
    <scope>NUCLEOTIDE SEQUENCE [LARGE SCALE GENOMIC DNA]</scope>
    <source>
        <strain evidence="1 2">Ra1766G1</strain>
    </source>
</reference>
<dbReference type="AlphaFoldDB" id="A0A8J8SCG2"/>
<dbReference type="EMBL" id="CP058561">
    <property type="protein sequence ID" value="QUH29410.1"/>
    <property type="molecule type" value="Genomic_DNA"/>
</dbReference>
<organism evidence="1 2">
    <name type="scientific">Vallitalea guaymasensis</name>
    <dbReference type="NCBI Taxonomy" id="1185412"/>
    <lineage>
        <taxon>Bacteria</taxon>
        <taxon>Bacillati</taxon>
        <taxon>Bacillota</taxon>
        <taxon>Clostridia</taxon>
        <taxon>Lachnospirales</taxon>
        <taxon>Vallitaleaceae</taxon>
        <taxon>Vallitalea</taxon>
    </lineage>
</organism>
<dbReference type="Gene3D" id="3.40.50.1360">
    <property type="match status" value="1"/>
</dbReference>
<keyword evidence="2" id="KW-1185">Reference proteome</keyword>
<gene>
    <name evidence="1" type="ORF">HYG85_10965</name>
</gene>
<dbReference type="InterPro" id="IPR052960">
    <property type="entry name" value="GlcN6P_deaminase-like"/>
</dbReference>
<dbReference type="SUPFAM" id="SSF100950">
    <property type="entry name" value="NagB/RpiA/CoA transferase-like"/>
    <property type="match status" value="1"/>
</dbReference>
<dbReference type="PROSITE" id="PS01161">
    <property type="entry name" value="GLC_GALNAC_ISOMERASE"/>
    <property type="match status" value="1"/>
</dbReference>
<dbReference type="GO" id="GO:0004342">
    <property type="term" value="F:glucosamine-6-phosphate deaminase activity"/>
    <property type="evidence" value="ECO:0007669"/>
    <property type="project" value="InterPro"/>
</dbReference>
<dbReference type="RefSeq" id="WP_212693491.1">
    <property type="nucleotide sequence ID" value="NZ_CP058561.1"/>
</dbReference>
<dbReference type="GO" id="GO:0016853">
    <property type="term" value="F:isomerase activity"/>
    <property type="evidence" value="ECO:0007669"/>
    <property type="project" value="UniProtKB-KW"/>
</dbReference>
<sequence length="275" mass="31926">MKDYYTIGEDKLGENSKIPLEIMDTEDDMYHDMAWAMFDAIKENNEKGKNTVFICPVGPVGQYKRFVRIVNKYRLNLNNLYIFNMDEYLNDDMTMIDMDNPLSFKGFMYRELYGKIDEELNVPEDHRFFPEPGKEKEIYEKIQELGGVDICFGGVGINGHVAFNEPPEESENIIDQEFRNIGTRILKISRETRTINAAGALGGAIQSLPKWCITIGMKEILSAKKIRLYMFRDWHRAVVRRAIYGDVTAKFPVSFLQEHDDAKITISRYVARKPY</sequence>
<dbReference type="GO" id="GO:0006044">
    <property type="term" value="P:N-acetylglucosamine metabolic process"/>
    <property type="evidence" value="ECO:0007669"/>
    <property type="project" value="InterPro"/>
</dbReference>
<dbReference type="Proteomes" id="UP000677305">
    <property type="component" value="Chromosome"/>
</dbReference>
<dbReference type="PANTHER" id="PTHR42892:SF1">
    <property type="entry name" value="GLUCOSAMINE-6-PHOSPHATE ISOMERASE"/>
    <property type="match status" value="1"/>
</dbReference>
<proteinExistence type="predicted"/>
<dbReference type="InterPro" id="IPR037171">
    <property type="entry name" value="NagB/RpiA_transferase-like"/>
</dbReference>
<accession>A0A8J8SCG2</accession>
<name>A0A8J8SCG2_9FIRM</name>
<protein>
    <submittedName>
        <fullName evidence="1">Glucosamine-6-phosphate isomerase</fullName>
    </submittedName>
</protein>
<evidence type="ECO:0000313" key="2">
    <source>
        <dbReference type="Proteomes" id="UP000677305"/>
    </source>
</evidence>